<protein>
    <recommendedName>
        <fullName evidence="2">histidine kinase</fullName>
        <ecNumber evidence="2">2.7.13.3</ecNumber>
    </recommendedName>
</protein>
<dbReference type="Gene3D" id="3.30.565.10">
    <property type="entry name" value="Histidine kinase-like ATPase, C-terminal domain"/>
    <property type="match status" value="1"/>
</dbReference>
<dbReference type="SMART" id="SM00388">
    <property type="entry name" value="HisKA"/>
    <property type="match status" value="1"/>
</dbReference>
<dbReference type="CDD" id="cd00082">
    <property type="entry name" value="HisKA"/>
    <property type="match status" value="1"/>
</dbReference>
<feature type="domain" description="Histidine kinase" evidence="7">
    <location>
        <begin position="255"/>
        <end position="470"/>
    </location>
</feature>
<accession>A0A844GYB8</accession>
<evidence type="ECO:0000313" key="9">
    <source>
        <dbReference type="Proteomes" id="UP000437131"/>
    </source>
</evidence>
<keyword evidence="3" id="KW-0597">Phosphoprotein</keyword>
<evidence type="ECO:0000259" key="7">
    <source>
        <dbReference type="PROSITE" id="PS50109"/>
    </source>
</evidence>
<keyword evidence="4 8" id="KW-0808">Transferase</keyword>
<evidence type="ECO:0000313" key="8">
    <source>
        <dbReference type="EMBL" id="MTF40011.1"/>
    </source>
</evidence>
<feature type="region of interest" description="Disordered" evidence="6">
    <location>
        <begin position="218"/>
        <end position="242"/>
    </location>
</feature>
<evidence type="ECO:0000256" key="1">
    <source>
        <dbReference type="ARBA" id="ARBA00000085"/>
    </source>
</evidence>
<reference evidence="8 9" key="1">
    <citation type="submission" date="2019-11" db="EMBL/GenBank/DDBJ databases">
        <title>Isolation of a new High Light Tolerant Cyanobacteria.</title>
        <authorList>
            <person name="Dobson Z."/>
            <person name="Vaughn N."/>
            <person name="Vaughn M."/>
            <person name="Fromme P."/>
            <person name="Mazor Y."/>
        </authorList>
    </citation>
    <scope>NUCLEOTIDE SEQUENCE [LARGE SCALE GENOMIC DNA]</scope>
    <source>
        <strain evidence="8 9">0216</strain>
    </source>
</reference>
<sequence length="484" mass="54871">MIISECLSIKLVDLILEAEWNSDFDDCSHSTIKAHHEWEGAIASLEKLLSTTVNTDKHFSSKQGIVISSPTPVINNLSIISHLTTVVFSPSPHQKTALMPSDNQQVFDNNQLSLININLDNNDILNQEQFCLVFTEQFSLLMVKEINYDRQDSFHFSFDPIVTEKAWLLLLNRLIKSSSYDSFGYLKESVNYLLGTSPNYKIVETFNKNLLKHIKKQGTSDIKSSERENNHQRKQSISLKKTPIPPYPELELLQALTHEIRTPLTTIKTITKLLQKKVKLNPDLGKYLETIEQECTEQINRMELIFKAVELESKSSALNDSIHLVPTSLETILNQTIPTWQKQAQRRNIILDVIVPKKLPQIISDPAILSQILSGLMEKFTRSLPSGCHFQLIILPVGNQLKLQFLSESSFNYSHSKCLGKLLLFQPETGSLSLSNDVTRNIFHAIGGKFTIKQKPNKGEILTIFLPLGNSKSYAYKVSTTHLE</sequence>
<dbReference type="EC" id="2.7.13.3" evidence="2"/>
<dbReference type="Pfam" id="PF00512">
    <property type="entry name" value="HisKA"/>
    <property type="match status" value="1"/>
</dbReference>
<evidence type="ECO:0000256" key="2">
    <source>
        <dbReference type="ARBA" id="ARBA00012438"/>
    </source>
</evidence>
<evidence type="ECO:0000256" key="3">
    <source>
        <dbReference type="ARBA" id="ARBA00022553"/>
    </source>
</evidence>
<dbReference type="PANTHER" id="PTHR43547">
    <property type="entry name" value="TWO-COMPONENT HISTIDINE KINASE"/>
    <property type="match status" value="1"/>
</dbReference>
<evidence type="ECO:0000256" key="4">
    <source>
        <dbReference type="ARBA" id="ARBA00022777"/>
    </source>
</evidence>
<comment type="catalytic activity">
    <reaction evidence="1">
        <text>ATP + protein L-histidine = ADP + protein N-phospho-L-histidine.</text>
        <dbReference type="EC" id="2.7.13.3"/>
    </reaction>
</comment>
<comment type="caution">
    <text evidence="8">The sequence shown here is derived from an EMBL/GenBank/DDBJ whole genome shotgun (WGS) entry which is preliminary data.</text>
</comment>
<proteinExistence type="predicted"/>
<name>A0A844GYB8_9CHRO</name>
<dbReference type="AlphaFoldDB" id="A0A844GYB8"/>
<evidence type="ECO:0000256" key="6">
    <source>
        <dbReference type="SAM" id="MobiDB-lite"/>
    </source>
</evidence>
<dbReference type="InterPro" id="IPR003661">
    <property type="entry name" value="HisK_dim/P_dom"/>
</dbReference>
<keyword evidence="4 8" id="KW-0418">Kinase</keyword>
<dbReference type="EMBL" id="WMIA01000020">
    <property type="protein sequence ID" value="MTF40011.1"/>
    <property type="molecule type" value="Genomic_DNA"/>
</dbReference>
<evidence type="ECO:0000256" key="5">
    <source>
        <dbReference type="ARBA" id="ARBA00023012"/>
    </source>
</evidence>
<dbReference type="PROSITE" id="PS50109">
    <property type="entry name" value="HIS_KIN"/>
    <property type="match status" value="1"/>
</dbReference>
<organism evidence="8 9">
    <name type="scientific">Cyanobacterium aponinum 0216</name>
    <dbReference type="NCBI Taxonomy" id="2676140"/>
    <lineage>
        <taxon>Bacteria</taxon>
        <taxon>Bacillati</taxon>
        <taxon>Cyanobacteriota</taxon>
        <taxon>Cyanophyceae</taxon>
        <taxon>Oscillatoriophycideae</taxon>
        <taxon>Chroococcales</taxon>
        <taxon>Geminocystaceae</taxon>
        <taxon>Cyanobacterium</taxon>
    </lineage>
</organism>
<keyword evidence="5" id="KW-0902">Two-component regulatory system</keyword>
<dbReference type="InterPro" id="IPR005467">
    <property type="entry name" value="His_kinase_dom"/>
</dbReference>
<dbReference type="PANTHER" id="PTHR43547:SF2">
    <property type="entry name" value="HYBRID SIGNAL TRANSDUCTION HISTIDINE KINASE C"/>
    <property type="match status" value="1"/>
</dbReference>
<dbReference type="GO" id="GO:0000155">
    <property type="term" value="F:phosphorelay sensor kinase activity"/>
    <property type="evidence" value="ECO:0007669"/>
    <property type="project" value="InterPro"/>
</dbReference>
<dbReference type="InterPro" id="IPR036097">
    <property type="entry name" value="HisK_dim/P_sf"/>
</dbReference>
<dbReference type="Gene3D" id="1.10.287.130">
    <property type="match status" value="1"/>
</dbReference>
<dbReference type="SUPFAM" id="SSF47384">
    <property type="entry name" value="Homodimeric domain of signal transducing histidine kinase"/>
    <property type="match status" value="1"/>
</dbReference>
<dbReference type="RefSeq" id="WP_155084358.1">
    <property type="nucleotide sequence ID" value="NZ_WMIA01000020.1"/>
</dbReference>
<dbReference type="Proteomes" id="UP000437131">
    <property type="component" value="Unassembled WGS sequence"/>
</dbReference>
<gene>
    <name evidence="8" type="ORF">GGC33_13890</name>
</gene>
<dbReference type="InterPro" id="IPR036890">
    <property type="entry name" value="HATPase_C_sf"/>
</dbReference>